<gene>
    <name evidence="2" type="ORF">BCV71DRAFT_20857</name>
</gene>
<feature type="domain" description="Gelsolin-like" evidence="1">
    <location>
        <begin position="305"/>
        <end position="379"/>
    </location>
</feature>
<dbReference type="PRINTS" id="PR00597">
    <property type="entry name" value="GELSOLIN"/>
</dbReference>
<dbReference type="GO" id="GO:0005737">
    <property type="term" value="C:cytoplasm"/>
    <property type="evidence" value="ECO:0007669"/>
    <property type="project" value="TreeGrafter"/>
</dbReference>
<dbReference type="CDD" id="cd11290">
    <property type="entry name" value="gelsolin_S1_like"/>
    <property type="match status" value="1"/>
</dbReference>
<dbReference type="Pfam" id="PF00626">
    <property type="entry name" value="Gelsolin"/>
    <property type="match status" value="3"/>
</dbReference>
<dbReference type="PANTHER" id="PTHR11977">
    <property type="entry name" value="VILLIN"/>
    <property type="match status" value="1"/>
</dbReference>
<dbReference type="InterPro" id="IPR007122">
    <property type="entry name" value="Villin/Gelsolin"/>
</dbReference>
<dbReference type="InterPro" id="IPR029006">
    <property type="entry name" value="ADF-H/Gelsolin-like_dom_sf"/>
</dbReference>
<proteinExistence type="predicted"/>
<dbReference type="GO" id="GO:0051015">
    <property type="term" value="F:actin filament binding"/>
    <property type="evidence" value="ECO:0007669"/>
    <property type="project" value="InterPro"/>
</dbReference>
<name>A0A1X0RW30_RHIZD</name>
<dbReference type="GO" id="GO:0015629">
    <property type="term" value="C:actin cytoskeleton"/>
    <property type="evidence" value="ECO:0007669"/>
    <property type="project" value="TreeGrafter"/>
</dbReference>
<organism evidence="2 3">
    <name type="scientific">Rhizopus microsporus</name>
    <dbReference type="NCBI Taxonomy" id="58291"/>
    <lineage>
        <taxon>Eukaryota</taxon>
        <taxon>Fungi</taxon>
        <taxon>Fungi incertae sedis</taxon>
        <taxon>Mucoromycota</taxon>
        <taxon>Mucoromycotina</taxon>
        <taxon>Mucoromycetes</taxon>
        <taxon>Mucorales</taxon>
        <taxon>Mucorineae</taxon>
        <taxon>Rhizopodaceae</taxon>
        <taxon>Rhizopus</taxon>
    </lineage>
</organism>
<dbReference type="PANTHER" id="PTHR11977:SF130">
    <property type="entry name" value="SEVERIN"/>
    <property type="match status" value="1"/>
</dbReference>
<dbReference type="OMA" id="HDMTLAK"/>
<feature type="domain" description="Gelsolin-like" evidence="1">
    <location>
        <begin position="193"/>
        <end position="251"/>
    </location>
</feature>
<feature type="domain" description="Gelsolin-like" evidence="1">
    <location>
        <begin position="59"/>
        <end position="139"/>
    </location>
</feature>
<reference evidence="2 3" key="1">
    <citation type="journal article" date="2016" name="Proc. Natl. Acad. Sci. U.S.A.">
        <title>Lipid metabolic changes in an early divergent fungus govern the establishment of a mutualistic symbiosis with endobacteria.</title>
        <authorList>
            <person name="Lastovetsky O.A."/>
            <person name="Gaspar M.L."/>
            <person name="Mondo S.J."/>
            <person name="LaButti K.M."/>
            <person name="Sandor L."/>
            <person name="Grigoriev I.V."/>
            <person name="Henry S.A."/>
            <person name="Pawlowska T.E."/>
        </authorList>
    </citation>
    <scope>NUCLEOTIDE SEQUENCE [LARGE SCALE GENOMIC DNA]</scope>
    <source>
        <strain evidence="2 3">ATCC 11559</strain>
    </source>
</reference>
<protein>
    <submittedName>
        <fullName evidence="2">Actin depolymerizing protein</fullName>
    </submittedName>
</protein>
<dbReference type="AlphaFoldDB" id="A0A1X0RW30"/>
<evidence type="ECO:0000313" key="3">
    <source>
        <dbReference type="Proteomes" id="UP000242381"/>
    </source>
</evidence>
<evidence type="ECO:0000259" key="1">
    <source>
        <dbReference type="Pfam" id="PF00626"/>
    </source>
</evidence>
<accession>A0A1X0RW30</accession>
<dbReference type="SMART" id="SM00262">
    <property type="entry name" value="GEL"/>
    <property type="match status" value="3"/>
</dbReference>
<dbReference type="Gene3D" id="3.40.20.10">
    <property type="entry name" value="Severin"/>
    <property type="match status" value="3"/>
</dbReference>
<dbReference type="SUPFAM" id="SSF55753">
    <property type="entry name" value="Actin depolymerizing proteins"/>
    <property type="match status" value="3"/>
</dbReference>
<dbReference type="EMBL" id="KV921392">
    <property type="protein sequence ID" value="ORE16255.1"/>
    <property type="molecule type" value="Genomic_DNA"/>
</dbReference>
<dbReference type="Proteomes" id="UP000242381">
    <property type="component" value="Unassembled WGS sequence"/>
</dbReference>
<sequence>MLKNSTWNLADTNLANFGSELERQHRKEEGELETAWNYEGSPIGHESGMWIWRVQNFGLVSVPENQYGKFYQGDSYIVLKSIKKENSDGLVHHIHFWLGLETTQDEAGTAAYKTVELDDFLDSLACQHREIQRKESSLFQSYFKRITYLQGGFASGFNHVEEEEFQTRLLQVHRPKSLEGSRRNNAVIISECPLSYESLWSGAVYVLDTGNVVYQWQGNKANGIERAKAAEFISQLISERDGKGEMVIVEQDSGSHSKEFFEALGSEGPIRDEEEEQEEEEQVVPQKRLFKLSSSGSFGFGQLKFELVAEDNISKDMFESEHVFIFDVGHQVYTWIGKQASRKERRHGLQYAQDYVKSTNRSSFTPICQIVEGGEDELFEASLEGWQGW</sequence>
<evidence type="ECO:0000313" key="2">
    <source>
        <dbReference type="EMBL" id="ORE16255.1"/>
    </source>
</evidence>
<dbReference type="InterPro" id="IPR007123">
    <property type="entry name" value="Gelsolin-like_dom"/>
</dbReference>
<dbReference type="VEuPathDB" id="FungiDB:BCV72DRAFT_304986"/>
<dbReference type="GO" id="GO:0008154">
    <property type="term" value="P:actin polymerization or depolymerization"/>
    <property type="evidence" value="ECO:0007669"/>
    <property type="project" value="TreeGrafter"/>
</dbReference>